<dbReference type="KEGG" id="malk:MalAC0309_0429"/>
<organism evidence="1 2">
    <name type="scientific">Microcella alkaliphila</name>
    <dbReference type="NCBI Taxonomy" id="279828"/>
    <lineage>
        <taxon>Bacteria</taxon>
        <taxon>Bacillati</taxon>
        <taxon>Actinomycetota</taxon>
        <taxon>Actinomycetes</taxon>
        <taxon>Micrococcales</taxon>
        <taxon>Microbacteriaceae</taxon>
        <taxon>Microcella</taxon>
    </lineage>
</organism>
<protein>
    <recommendedName>
        <fullName evidence="3">YdhG-like domain-containing protein</fullName>
    </recommendedName>
</protein>
<sequence>MPTTDKAADDLQAVLDKIASWPEPFPEIGRQLHDTILSAGPKLKPRLWYGGCGYATGRSTPVVVFVRVDDGVMSFGVTEKGTSEREDGSLLRPAAWYVDEMDARTLDRVADLVRAAFA</sequence>
<evidence type="ECO:0008006" key="3">
    <source>
        <dbReference type="Google" id="ProtNLM"/>
    </source>
</evidence>
<proteinExistence type="predicted"/>
<reference evidence="2" key="1">
    <citation type="submission" date="2015-12" db="EMBL/GenBank/DDBJ databases">
        <authorList>
            <person name="Shamseldin A."/>
            <person name="Moawad H."/>
            <person name="Abd El-Rahim W.M."/>
            <person name="Sadowsky M.J."/>
        </authorList>
    </citation>
    <scope>NUCLEOTIDE SEQUENCE [LARGE SCALE GENOMIC DNA]</scope>
    <source>
        <strain evidence="2">JAM AC0309</strain>
    </source>
</reference>
<dbReference type="EMBL" id="AP017315">
    <property type="protein sequence ID" value="BAU31301.1"/>
    <property type="molecule type" value="Genomic_DNA"/>
</dbReference>
<name>A0A0U5BIC7_9MICO</name>
<dbReference type="OrthoDB" id="32458at2"/>
<dbReference type="Proteomes" id="UP000218965">
    <property type="component" value="Chromosome"/>
</dbReference>
<gene>
    <name evidence="1" type="ORF">MalAC0309_0429</name>
</gene>
<dbReference type="AlphaFoldDB" id="A0A0U5BIC7"/>
<reference evidence="1 2" key="2">
    <citation type="submission" date="2016-01" db="EMBL/GenBank/DDBJ databases">
        <title>Microcella alkaliphila JAM AC0309 whole genome shotgun sequence.</title>
        <authorList>
            <person name="Kurata A."/>
            <person name="Hirose Y."/>
            <person name="Kishimoto N."/>
            <person name="Kobayashi T."/>
        </authorList>
    </citation>
    <scope>NUCLEOTIDE SEQUENCE [LARGE SCALE GENOMIC DNA]</scope>
    <source>
        <strain evidence="1 2">JAM AC0309</strain>
    </source>
</reference>
<accession>A0A0U5BIC7</accession>
<evidence type="ECO:0000313" key="1">
    <source>
        <dbReference type="EMBL" id="BAU31301.1"/>
    </source>
</evidence>
<evidence type="ECO:0000313" key="2">
    <source>
        <dbReference type="Proteomes" id="UP000218965"/>
    </source>
</evidence>
<dbReference type="RefSeq" id="WP_096420419.1">
    <property type="nucleotide sequence ID" value="NZ_AP017315.1"/>
</dbReference>